<evidence type="ECO:0000256" key="1">
    <source>
        <dbReference type="SAM" id="MobiDB-lite"/>
    </source>
</evidence>
<dbReference type="Proteomes" id="UP000224854">
    <property type="component" value="Unassembled WGS sequence"/>
</dbReference>
<feature type="region of interest" description="Disordered" evidence="1">
    <location>
        <begin position="97"/>
        <end position="122"/>
    </location>
</feature>
<proteinExistence type="predicted"/>
<feature type="compositionally biased region" description="Polar residues" evidence="1">
    <location>
        <begin position="113"/>
        <end position="122"/>
    </location>
</feature>
<gene>
    <name evidence="2" type="ORF">CDD82_1345</name>
</gene>
<dbReference type="OrthoDB" id="10417245at2759"/>
<reference evidence="2 3" key="1">
    <citation type="submission" date="2017-06" db="EMBL/GenBank/DDBJ databases">
        <title>Ant-infecting Ophiocordyceps genomes reveal a high diversity of potential behavioral manipulation genes and a possible major role for enterotoxins.</title>
        <authorList>
            <person name="De Bekker C."/>
            <person name="Evans H.C."/>
            <person name="Brachmann A."/>
            <person name="Hughes D.P."/>
        </authorList>
    </citation>
    <scope>NUCLEOTIDE SEQUENCE [LARGE SCALE GENOMIC DNA]</scope>
    <source>
        <strain evidence="2 3">1348a</strain>
    </source>
</reference>
<organism evidence="2 3">
    <name type="scientific">Ophiocordyceps australis</name>
    <dbReference type="NCBI Taxonomy" id="1399860"/>
    <lineage>
        <taxon>Eukaryota</taxon>
        <taxon>Fungi</taxon>
        <taxon>Dikarya</taxon>
        <taxon>Ascomycota</taxon>
        <taxon>Pezizomycotina</taxon>
        <taxon>Sordariomycetes</taxon>
        <taxon>Hypocreomycetidae</taxon>
        <taxon>Hypocreales</taxon>
        <taxon>Ophiocordycipitaceae</taxon>
        <taxon>Ophiocordyceps</taxon>
    </lineage>
</organism>
<dbReference type="EMBL" id="NJEU01000014">
    <property type="protein sequence ID" value="PHH83411.1"/>
    <property type="molecule type" value="Genomic_DNA"/>
</dbReference>
<keyword evidence="3" id="KW-1185">Reference proteome</keyword>
<accession>A0A2C5ZVK3</accession>
<evidence type="ECO:0000313" key="2">
    <source>
        <dbReference type="EMBL" id="PHH83411.1"/>
    </source>
</evidence>
<dbReference type="AlphaFoldDB" id="A0A2C5ZVK3"/>
<sequence>MASTTSKHQRLAAVEISSSKKLDMAKFHTVLPDEANKGLKTTFMAKGNTGKVWRSISLVASKSDYFFRRRGVTPSLYNMALEARRLWQIGGLLPEPERSTQPTIPIDSRKNSEASPTTHCSFHNNLDRNHSEKFLKRTDTTEYLEGADVGNIQQHIIAVSWEECIETAAQGYIEESQYSDDGPENYDEDIEILGNAGPGLCRICHQPGALITRLCRNCEIAWVRARGGSEVSKSLLMALAS</sequence>
<protein>
    <submittedName>
        <fullName evidence="2">Uncharacterized protein</fullName>
    </submittedName>
</protein>
<evidence type="ECO:0000313" key="3">
    <source>
        <dbReference type="Proteomes" id="UP000224854"/>
    </source>
</evidence>
<name>A0A2C5ZVK3_9HYPO</name>
<comment type="caution">
    <text evidence="2">The sequence shown here is derived from an EMBL/GenBank/DDBJ whole genome shotgun (WGS) entry which is preliminary data.</text>
</comment>